<reference evidence="1 2" key="1">
    <citation type="submission" date="2020-08" db="EMBL/GenBank/DDBJ databases">
        <title>Plant Genome Project.</title>
        <authorList>
            <person name="Zhang R.-G."/>
        </authorList>
    </citation>
    <scope>NUCLEOTIDE SEQUENCE [LARGE SCALE GENOMIC DNA]</scope>
    <source>
        <tissue evidence="1">Rhizome</tissue>
    </source>
</reference>
<keyword evidence="2" id="KW-1185">Reference proteome</keyword>
<gene>
    <name evidence="1" type="ORF">ZIOFF_034259</name>
</gene>
<dbReference type="EMBL" id="JACMSC010000009">
    <property type="protein sequence ID" value="KAG6508877.1"/>
    <property type="molecule type" value="Genomic_DNA"/>
</dbReference>
<dbReference type="AlphaFoldDB" id="A0A8J5GP82"/>
<name>A0A8J5GP82_ZINOF</name>
<dbReference type="Proteomes" id="UP000734854">
    <property type="component" value="Unassembled WGS sequence"/>
</dbReference>
<evidence type="ECO:0000313" key="1">
    <source>
        <dbReference type="EMBL" id="KAG6508877.1"/>
    </source>
</evidence>
<sequence length="111" mass="12749">MSLHVAITQERVSLVVRSNPSFIIQSLDSLRALVRRADEFRVPRHSKMFLWTLYSLRKVSQDIVNTKFKLLMKFGLTESEILTAFGEEDNSLIPCCGDFEVQRVVCKTQNA</sequence>
<proteinExistence type="predicted"/>
<accession>A0A8J5GP82</accession>
<organism evidence="1 2">
    <name type="scientific">Zingiber officinale</name>
    <name type="common">Ginger</name>
    <name type="synonym">Amomum zingiber</name>
    <dbReference type="NCBI Taxonomy" id="94328"/>
    <lineage>
        <taxon>Eukaryota</taxon>
        <taxon>Viridiplantae</taxon>
        <taxon>Streptophyta</taxon>
        <taxon>Embryophyta</taxon>
        <taxon>Tracheophyta</taxon>
        <taxon>Spermatophyta</taxon>
        <taxon>Magnoliopsida</taxon>
        <taxon>Liliopsida</taxon>
        <taxon>Zingiberales</taxon>
        <taxon>Zingiberaceae</taxon>
        <taxon>Zingiber</taxon>
    </lineage>
</organism>
<comment type="caution">
    <text evidence="1">The sequence shown here is derived from an EMBL/GenBank/DDBJ whole genome shotgun (WGS) entry which is preliminary data.</text>
</comment>
<protein>
    <submittedName>
        <fullName evidence="1">Uncharacterized protein</fullName>
    </submittedName>
</protein>
<evidence type="ECO:0000313" key="2">
    <source>
        <dbReference type="Proteomes" id="UP000734854"/>
    </source>
</evidence>